<reference evidence="8" key="1">
    <citation type="submission" date="2021-01" db="EMBL/GenBank/DDBJ databases">
        <authorList>
            <person name="Zahm M."/>
            <person name="Roques C."/>
            <person name="Cabau C."/>
            <person name="Klopp C."/>
            <person name="Donnadieu C."/>
            <person name="Jouanno E."/>
            <person name="Lampietro C."/>
            <person name="Louis A."/>
            <person name="Herpin A."/>
            <person name="Echchiki A."/>
            <person name="Berthelot C."/>
            <person name="Parey E."/>
            <person name="Roest-Crollius H."/>
            <person name="Braasch I."/>
            <person name="Postlethwait J."/>
            <person name="Bobe J."/>
            <person name="Montfort J."/>
            <person name="Bouchez O."/>
            <person name="Begum T."/>
            <person name="Mejri S."/>
            <person name="Adams A."/>
            <person name="Chen W.-J."/>
            <person name="Guiguen Y."/>
        </authorList>
    </citation>
    <scope>NUCLEOTIDE SEQUENCE</scope>
    <source>
        <tissue evidence="8">Blood</tissue>
    </source>
</reference>
<dbReference type="EMBL" id="JAERUA010000025">
    <property type="protein sequence ID" value="KAI1882517.1"/>
    <property type="molecule type" value="Genomic_DNA"/>
</dbReference>
<evidence type="ECO:0000259" key="7">
    <source>
        <dbReference type="PROSITE" id="PS50056"/>
    </source>
</evidence>
<gene>
    <name evidence="8" type="ORF">AGOR_G00251570</name>
</gene>
<keyword evidence="3" id="KW-0904">Protein phosphatase</keyword>
<dbReference type="CDD" id="cd14506">
    <property type="entry name" value="PTP_PTPDC1"/>
    <property type="match status" value="1"/>
</dbReference>
<dbReference type="InterPro" id="IPR000340">
    <property type="entry name" value="Dual-sp_phosphatase_cat-dom"/>
</dbReference>
<dbReference type="InterPro" id="IPR029021">
    <property type="entry name" value="Prot-tyrosine_phosphatase-like"/>
</dbReference>
<dbReference type="InterPro" id="IPR003595">
    <property type="entry name" value="Tyr_Pase_cat"/>
</dbReference>
<evidence type="ECO:0000256" key="6">
    <source>
        <dbReference type="ARBA" id="ARBA00072096"/>
    </source>
</evidence>
<organism evidence="8 9">
    <name type="scientific">Albula goreensis</name>
    <dbReference type="NCBI Taxonomy" id="1534307"/>
    <lineage>
        <taxon>Eukaryota</taxon>
        <taxon>Metazoa</taxon>
        <taxon>Chordata</taxon>
        <taxon>Craniata</taxon>
        <taxon>Vertebrata</taxon>
        <taxon>Euteleostomi</taxon>
        <taxon>Actinopterygii</taxon>
        <taxon>Neopterygii</taxon>
        <taxon>Teleostei</taxon>
        <taxon>Albuliformes</taxon>
        <taxon>Albulidae</taxon>
        <taxon>Albula</taxon>
    </lineage>
</organism>
<evidence type="ECO:0000313" key="8">
    <source>
        <dbReference type="EMBL" id="KAI1882517.1"/>
    </source>
</evidence>
<keyword evidence="9" id="KW-1185">Reference proteome</keyword>
<dbReference type="InterPro" id="IPR050561">
    <property type="entry name" value="PTP"/>
</dbReference>
<dbReference type="Pfam" id="PF00782">
    <property type="entry name" value="DSPc"/>
    <property type="match status" value="1"/>
</dbReference>
<dbReference type="FunFam" id="3.90.190.10:FF:000027">
    <property type="entry name" value="Protein tyrosine phosphatase domain containing 1"/>
    <property type="match status" value="1"/>
</dbReference>
<accession>A0A8T3CF39</accession>
<name>A0A8T3CF39_9TELE</name>
<comment type="similarity">
    <text evidence="5">Belongs to the protein-tyrosine phosphatase family. Non-receptor class PTPDC1 subfamily.</text>
</comment>
<dbReference type="PROSITE" id="PS50056">
    <property type="entry name" value="TYR_PHOSPHATASE_2"/>
    <property type="match status" value="1"/>
</dbReference>
<evidence type="ECO:0000256" key="5">
    <source>
        <dbReference type="ARBA" id="ARBA00060867"/>
    </source>
</evidence>
<dbReference type="SMART" id="SM00404">
    <property type="entry name" value="PTPc_motif"/>
    <property type="match status" value="1"/>
</dbReference>
<dbReference type="InterPro" id="IPR049573">
    <property type="entry name" value="PTPDC1_PTP"/>
</dbReference>
<sequence>MTLPVPMPRPSYSQARENLVKAIPPKIICLLACGGRDCRYEGPACWRPSQQAVRGIFSTWVTDDIIAMARPSTHLIQRYSIIEQFQRLNIKSIINMQLPGEHGHCGPPLEPDSGFTYSPQVFMENDIFFYNFGMPDFGVSSQMGILDGVKVLAFAVKEGKVAVHCHAGLGRTGKSHCVLIACYLIYTLRVSPSEAIHYVRIKRPRSIQTRAQIDLVFDFARLLAPQLIQYPTVSRRHGFPFSLQQYLRRQNLLLHGVEARALRDLPKVVHFLCGRLTALALGRTLCPGAQAELERRAAILDLTAEVRETLVAKKVFLHVLNDQMNNRKASLDYSSSSSSWDDPEGFLVRKREVLLNKRSYSDSDLSKITLFQDLDVPYPIPAEEFSRDMGPEVPGNEQKPADPAQAALKVEQCNGSSRTRGGSAPALRGINTRNIGKKTKCTAKKTTAFPKFRSDAEFRRSLRSTRPVLASQAVAKAMAQQEPTGKDVLHRAALLQDELNENEYAWAILATESDPAVIATLLWTWLEKLKEPVLKAEDIGRLISSSQGLNGLGNLQKAQEQTVSCVLRCVAQVTSLCPQLEEAVVCRAVQALTRRLQDDSRHCTALMKAFEAIVKGFHCHDSGTRAVSKATKAKKNK</sequence>
<dbReference type="InterPro" id="IPR016130">
    <property type="entry name" value="Tyr_Pase_AS"/>
</dbReference>
<dbReference type="SUPFAM" id="SSF52799">
    <property type="entry name" value="(Phosphotyrosine protein) phosphatases II"/>
    <property type="match status" value="1"/>
</dbReference>
<evidence type="ECO:0000313" key="9">
    <source>
        <dbReference type="Proteomes" id="UP000829720"/>
    </source>
</evidence>
<evidence type="ECO:0000256" key="4">
    <source>
        <dbReference type="ARBA" id="ARBA00056295"/>
    </source>
</evidence>
<keyword evidence="2" id="KW-0378">Hydrolase</keyword>
<dbReference type="GO" id="GO:0004725">
    <property type="term" value="F:protein tyrosine phosphatase activity"/>
    <property type="evidence" value="ECO:0007669"/>
    <property type="project" value="InterPro"/>
</dbReference>
<dbReference type="AlphaFoldDB" id="A0A8T3CF39"/>
<comment type="caution">
    <text evidence="8">The sequence shown here is derived from an EMBL/GenBank/DDBJ whole genome shotgun (WGS) entry which is preliminary data.</text>
</comment>
<dbReference type="GO" id="GO:0060271">
    <property type="term" value="P:cilium assembly"/>
    <property type="evidence" value="ECO:0007669"/>
    <property type="project" value="InterPro"/>
</dbReference>
<dbReference type="OrthoDB" id="542013at2759"/>
<dbReference type="PANTHER" id="PTHR23339">
    <property type="entry name" value="TYROSINE SPECIFIC PROTEIN PHOSPHATASE AND DUAL SPECIFICITY PROTEIN PHOSPHATASE"/>
    <property type="match status" value="1"/>
</dbReference>
<evidence type="ECO:0000256" key="3">
    <source>
        <dbReference type="ARBA" id="ARBA00022912"/>
    </source>
</evidence>
<proteinExistence type="inferred from homology"/>
<dbReference type="Gene3D" id="3.90.190.10">
    <property type="entry name" value="Protein tyrosine phosphatase superfamily"/>
    <property type="match status" value="1"/>
</dbReference>
<comment type="function">
    <text evidence="4">May play roles in cilia formation and/or maintenance.</text>
</comment>
<dbReference type="PROSITE" id="PS00383">
    <property type="entry name" value="TYR_PHOSPHATASE_1"/>
    <property type="match status" value="1"/>
</dbReference>
<dbReference type="Proteomes" id="UP000829720">
    <property type="component" value="Unassembled WGS sequence"/>
</dbReference>
<protein>
    <recommendedName>
        <fullName evidence="6">Protein tyrosine phosphatase domain-containing protein 1</fullName>
    </recommendedName>
</protein>
<evidence type="ECO:0000256" key="2">
    <source>
        <dbReference type="ARBA" id="ARBA00022801"/>
    </source>
</evidence>
<evidence type="ECO:0000256" key="1">
    <source>
        <dbReference type="ARBA" id="ARBA00022794"/>
    </source>
</evidence>
<keyword evidence="1" id="KW-0970">Cilium biogenesis/degradation</keyword>
<feature type="domain" description="Tyrosine specific protein phosphatases" evidence="7">
    <location>
        <begin position="143"/>
        <end position="214"/>
    </location>
</feature>
<dbReference type="InterPro" id="IPR000387">
    <property type="entry name" value="Tyr_Pase_dom"/>
</dbReference>